<evidence type="ECO:0000313" key="2">
    <source>
        <dbReference type="Proteomes" id="UP000753961"/>
    </source>
</evidence>
<dbReference type="EMBL" id="JAHVHU010000009">
    <property type="protein sequence ID" value="MBY5958651.1"/>
    <property type="molecule type" value="Genomic_DNA"/>
</dbReference>
<proteinExistence type="predicted"/>
<gene>
    <name evidence="1" type="ORF">KUV50_10935</name>
</gene>
<protein>
    <submittedName>
        <fullName evidence="1">Uncharacterized protein</fullName>
    </submittedName>
</protein>
<organism evidence="1 2">
    <name type="scientific">Membranihabitans marinus</name>
    <dbReference type="NCBI Taxonomy" id="1227546"/>
    <lineage>
        <taxon>Bacteria</taxon>
        <taxon>Pseudomonadati</taxon>
        <taxon>Bacteroidota</taxon>
        <taxon>Saprospiria</taxon>
        <taxon>Saprospirales</taxon>
        <taxon>Saprospiraceae</taxon>
        <taxon>Membranihabitans</taxon>
    </lineage>
</organism>
<dbReference type="Proteomes" id="UP000753961">
    <property type="component" value="Unassembled WGS sequence"/>
</dbReference>
<accession>A0A953HXV6</accession>
<name>A0A953HXV6_9BACT</name>
<sequence length="213" mass="24868">MKLIFIVGCYKIIMYTCEIKRESTNRFRFECLDSRGYPILRSADLDSREEALTKLSCYLNPDSTDYIFEFCEDEDCHYFKITLDGVVLLESRSFDNKKTAYDFMVEMKSGCKISHIIDKSFEDACYYLSCTSRLQFRSLLKVELEKDDDQFVGSIPELNIFAYSNDLNEVIDEIKLDLDDLFNDLFVEHHTLSSRAKSIKDIFKSKLQLDAVS</sequence>
<keyword evidence="2" id="KW-1185">Reference proteome</keyword>
<evidence type="ECO:0000313" key="1">
    <source>
        <dbReference type="EMBL" id="MBY5958651.1"/>
    </source>
</evidence>
<dbReference type="RefSeq" id="WP_222580184.1">
    <property type="nucleotide sequence ID" value="NZ_JAHVHU010000009.1"/>
</dbReference>
<reference evidence="1" key="1">
    <citation type="submission" date="2021-06" db="EMBL/GenBank/DDBJ databases">
        <title>44 bacteria genomes isolated from Dapeng, Shenzhen.</title>
        <authorList>
            <person name="Zheng W."/>
            <person name="Yu S."/>
            <person name="Huang Y."/>
        </authorList>
    </citation>
    <scope>NUCLEOTIDE SEQUENCE</scope>
    <source>
        <strain evidence="1">DP5N28-2</strain>
    </source>
</reference>
<dbReference type="AlphaFoldDB" id="A0A953HXV6"/>
<dbReference type="Gene3D" id="2.30.29.80">
    <property type="match status" value="1"/>
</dbReference>
<comment type="caution">
    <text evidence="1">The sequence shown here is derived from an EMBL/GenBank/DDBJ whole genome shotgun (WGS) entry which is preliminary data.</text>
</comment>